<dbReference type="InterPro" id="IPR043502">
    <property type="entry name" value="DNA/RNA_pol_sf"/>
</dbReference>
<organism evidence="2 3">
    <name type="scientific">Oryzias melastigma</name>
    <name type="common">Marine medaka</name>
    <dbReference type="NCBI Taxonomy" id="30732"/>
    <lineage>
        <taxon>Eukaryota</taxon>
        <taxon>Metazoa</taxon>
        <taxon>Chordata</taxon>
        <taxon>Craniata</taxon>
        <taxon>Vertebrata</taxon>
        <taxon>Euteleostomi</taxon>
        <taxon>Actinopterygii</taxon>
        <taxon>Neopterygii</taxon>
        <taxon>Teleostei</taxon>
        <taxon>Neoteleostei</taxon>
        <taxon>Acanthomorphata</taxon>
        <taxon>Ovalentaria</taxon>
        <taxon>Atherinomorphae</taxon>
        <taxon>Beloniformes</taxon>
        <taxon>Adrianichthyidae</taxon>
        <taxon>Oryziinae</taxon>
        <taxon>Oryzias</taxon>
    </lineage>
</organism>
<evidence type="ECO:0000313" key="2">
    <source>
        <dbReference type="Ensembl" id="ENSOMEP00000000665.1"/>
    </source>
</evidence>
<dbReference type="Pfam" id="PF00078">
    <property type="entry name" value="RVT_1"/>
    <property type="match status" value="1"/>
</dbReference>
<dbReference type="STRING" id="30732.ENSOMEP00000000665"/>
<reference evidence="2" key="1">
    <citation type="submission" date="2025-08" db="UniProtKB">
        <authorList>
            <consortium name="Ensembl"/>
        </authorList>
    </citation>
    <scope>IDENTIFICATION</scope>
</reference>
<dbReference type="PaxDb" id="30732-ENSOMEP00000000665"/>
<dbReference type="OMA" id="TILIWHE"/>
<dbReference type="GeneTree" id="ENSGT00940000163630"/>
<dbReference type="PANTHER" id="PTHR31635">
    <property type="entry name" value="REVERSE TRANSCRIPTASE DOMAIN-CONTAINING PROTEIN-RELATED"/>
    <property type="match status" value="1"/>
</dbReference>
<dbReference type="AlphaFoldDB" id="A0A3B3B502"/>
<keyword evidence="3" id="KW-1185">Reference proteome</keyword>
<evidence type="ECO:0000313" key="3">
    <source>
        <dbReference type="Proteomes" id="UP000261560"/>
    </source>
</evidence>
<dbReference type="Ensembl" id="ENSOMET00000015477.1">
    <property type="protein sequence ID" value="ENSOMEP00000000665.1"/>
    <property type="gene ID" value="ENSOMEG00000001546.1"/>
</dbReference>
<accession>A0A3B3B502</accession>
<reference evidence="2" key="2">
    <citation type="submission" date="2025-09" db="UniProtKB">
        <authorList>
            <consortium name="Ensembl"/>
        </authorList>
    </citation>
    <scope>IDENTIFICATION</scope>
</reference>
<dbReference type="PROSITE" id="PS50878">
    <property type="entry name" value="RT_POL"/>
    <property type="match status" value="1"/>
</dbReference>
<name>A0A3B3B502_ORYME</name>
<evidence type="ECO:0000259" key="1">
    <source>
        <dbReference type="PROSITE" id="PS50878"/>
    </source>
</evidence>
<protein>
    <recommendedName>
        <fullName evidence="1">Reverse transcriptase domain-containing protein</fullName>
    </recommendedName>
</protein>
<dbReference type="PANTHER" id="PTHR31635:SF196">
    <property type="entry name" value="REVERSE TRANSCRIPTASE DOMAIN-CONTAINING PROTEIN-RELATED"/>
    <property type="match status" value="1"/>
</dbReference>
<sequence>MSFNKYKSKTFYLKLNSTERKILEIEQHLYHNDNPEKYKELIQLKAQYNELTTNKIAANLMWVKQSYYDQGEKAGKLLAWRTKKIQSDRAINIIQLDDGKELNDPIEINSAFRKYYEDLYKSDNPEIQHQFLDNLKMPTLTEEEKVGLERNITMEELLEALKEMSSGKAPGPDGLPIELYKKFAVKLLPHLLATLQESYETGVLPPSLRSAVITLLLKPGKPPNERTSYRPISLMSCDTKILCKAMAKRIEKLIPHLIHLDQNGFVQGRQAFHNIRRLLNIIFAKNNAEGHALLSLDAEKAFDRVEWEYLFEVLKRFGFGERYMKWIRLLYTNPVAEVLTNNYVSKPFKLCRSTRQGCPLSPLLFLFAIEPLAIAIRQSPEITGITIGREEHRLALFADDIVLFLTDLNTSIESLNKLLHTFGRFSGYKINNSKSALLLLNEAERKGSTIPTQFTHTPEGFTYLGIKITPNWEDIVAKNYEPLMKEVEELLDRWRPMPVSMIGRINIIKMSILPKFLYLFQSIPLSLPASFFTTLRKFFSNFIWNSRRPRLRLSLLYLPYDRGGLKVPNMKFYYWATQLRMAMFYFSTKEVPAWVGMENDKIGLPLYQYIYSSQIKTLKKQTQNPFLKNTILIWHEAHTFLDQTISLSKFSPIWGNNNFVPGRNDMGFKHWMDRRLTKIGDLYDAGSMMSFQHLAEKYNLPRKYFFKYLQIRSFIFSQVKTEMELSLSTIEHYTVNNLYSKGQLSGFYNILLAGSKESSNSFLSAWKRDLKSEICIEDWNKSCLLAQTQTIATRNRLLQYKWLFRTYITPVKLHHFNPDIPDTCIKCNTEKGTLLHCLWDCEKLQIFWTELLHLISKLTSCVIPLDPKLCVLHMYPKDLKINSKKYKLIDFSLLQAKRVIALNWRNVQRPTTNQWLKEMSNSLALEKLTYIVRDKVADFHEIWTPFTTFLNDQSLKLSDQTIAD</sequence>
<dbReference type="SUPFAM" id="SSF56672">
    <property type="entry name" value="DNA/RNA polymerases"/>
    <property type="match status" value="1"/>
</dbReference>
<dbReference type="InterPro" id="IPR000477">
    <property type="entry name" value="RT_dom"/>
</dbReference>
<feature type="domain" description="Reverse transcriptase" evidence="1">
    <location>
        <begin position="197"/>
        <end position="468"/>
    </location>
</feature>
<proteinExistence type="predicted"/>
<dbReference type="CDD" id="cd01650">
    <property type="entry name" value="RT_nLTR_like"/>
    <property type="match status" value="1"/>
</dbReference>
<dbReference type="Proteomes" id="UP000261560">
    <property type="component" value="Unplaced"/>
</dbReference>